<reference evidence="2 3" key="1">
    <citation type="journal article" date="2018" name="Int. J. Syst. Evol. Microbiol.">
        <title>Mesosutterella multiformis gen. nov., sp. nov., a member of the family Sutterellaceae and Sutterella megalosphaeroides sp. nov., isolated from human faeces.</title>
        <authorList>
            <person name="Sakamoto M."/>
            <person name="Ikeyama N."/>
            <person name="Kunihiro T."/>
            <person name="Iino T."/>
            <person name="Yuki M."/>
            <person name="Ohkuma M."/>
        </authorList>
    </citation>
    <scope>NUCLEOTIDE SEQUENCE [LARGE SCALE GENOMIC DNA]</scope>
    <source>
        <strain evidence="2 3">6FBBBH3</strain>
    </source>
</reference>
<dbReference type="RefSeq" id="WP_120177749.1">
    <property type="nucleotide sequence ID" value="NZ_AP018786.1"/>
</dbReference>
<protein>
    <submittedName>
        <fullName evidence="2">RNA-binding protein</fullName>
    </submittedName>
</protein>
<dbReference type="KEGG" id="sutt:SUTMEG_21060"/>
<dbReference type="EMBL" id="AP018786">
    <property type="protein sequence ID" value="BBF24215.1"/>
    <property type="molecule type" value="Genomic_DNA"/>
</dbReference>
<dbReference type="Pfam" id="PF13275">
    <property type="entry name" value="S4_2"/>
    <property type="match status" value="1"/>
</dbReference>
<organism evidence="2 3">
    <name type="scientific">Sutterella megalosphaeroides</name>
    <dbReference type="NCBI Taxonomy" id="2494234"/>
    <lineage>
        <taxon>Bacteria</taxon>
        <taxon>Pseudomonadati</taxon>
        <taxon>Pseudomonadota</taxon>
        <taxon>Betaproteobacteria</taxon>
        <taxon>Burkholderiales</taxon>
        <taxon>Sutterellaceae</taxon>
        <taxon>Sutterella</taxon>
    </lineage>
</organism>
<accession>A0A2Z6IC97</accession>
<dbReference type="OrthoDB" id="9802835at2"/>
<name>A0A2Z6IC97_9BURK</name>
<evidence type="ECO:0000313" key="3">
    <source>
        <dbReference type="Proteomes" id="UP000271003"/>
    </source>
</evidence>
<gene>
    <name evidence="2" type="ORF">SUTMEG_21060</name>
</gene>
<dbReference type="Gene3D" id="3.10.290.10">
    <property type="entry name" value="RNA-binding S4 domain"/>
    <property type="match status" value="1"/>
</dbReference>
<dbReference type="PROSITE" id="PS50889">
    <property type="entry name" value="S4"/>
    <property type="match status" value="1"/>
</dbReference>
<dbReference type="GO" id="GO:0003723">
    <property type="term" value="F:RNA binding"/>
    <property type="evidence" value="ECO:0007669"/>
    <property type="project" value="UniProtKB-KW"/>
</dbReference>
<sequence length="72" mass="7804">MNKVFEVRGDYITLDAFLKATGAADSGAHAKERVLAGDVKVDGEVELRRGRKLRGGETVEVDAERWTVKSAG</sequence>
<dbReference type="InterPro" id="IPR036986">
    <property type="entry name" value="S4_RNA-bd_sf"/>
</dbReference>
<dbReference type="SUPFAM" id="SSF55174">
    <property type="entry name" value="Alpha-L RNA-binding motif"/>
    <property type="match status" value="1"/>
</dbReference>
<proteinExistence type="predicted"/>
<evidence type="ECO:0000256" key="1">
    <source>
        <dbReference type="PROSITE-ProRule" id="PRU00182"/>
    </source>
</evidence>
<dbReference type="AlphaFoldDB" id="A0A2Z6IC97"/>
<keyword evidence="1" id="KW-0694">RNA-binding</keyword>
<evidence type="ECO:0000313" key="2">
    <source>
        <dbReference type="EMBL" id="BBF24215.1"/>
    </source>
</evidence>
<keyword evidence="3" id="KW-1185">Reference proteome</keyword>
<dbReference type="Proteomes" id="UP000271003">
    <property type="component" value="Chromosome"/>
</dbReference>